<keyword evidence="10" id="KW-0967">Endosome</keyword>
<keyword evidence="15 20" id="KW-0472">Membrane</keyword>
<dbReference type="Proteomes" id="UP001046870">
    <property type="component" value="Chromosome 3"/>
</dbReference>
<reference evidence="22" key="1">
    <citation type="submission" date="2021-01" db="EMBL/GenBank/DDBJ databases">
        <authorList>
            <person name="Zahm M."/>
            <person name="Roques C."/>
            <person name="Cabau C."/>
            <person name="Klopp C."/>
            <person name="Donnadieu C."/>
            <person name="Jouanno E."/>
            <person name="Lampietro C."/>
            <person name="Louis A."/>
            <person name="Herpin A."/>
            <person name="Echchiki A."/>
            <person name="Berthelot C."/>
            <person name="Parey E."/>
            <person name="Roest-Crollius H."/>
            <person name="Braasch I."/>
            <person name="Postlethwait J."/>
            <person name="Bobe J."/>
            <person name="Montfort J."/>
            <person name="Bouchez O."/>
            <person name="Begum T."/>
            <person name="Mejri S."/>
            <person name="Adams A."/>
            <person name="Chen W.-J."/>
            <person name="Guiguen Y."/>
        </authorList>
    </citation>
    <scope>NUCLEOTIDE SEQUENCE</scope>
    <source>
        <strain evidence="22">YG-15Mar2019-1</strain>
        <tissue evidence="22">Brain</tissue>
    </source>
</reference>
<keyword evidence="17" id="KW-0458">Lysosome</keyword>
<organism evidence="22 23">
    <name type="scientific">Megalops atlanticus</name>
    <name type="common">Tarpon</name>
    <name type="synonym">Clupea gigantea</name>
    <dbReference type="NCBI Taxonomy" id="7932"/>
    <lineage>
        <taxon>Eukaryota</taxon>
        <taxon>Metazoa</taxon>
        <taxon>Chordata</taxon>
        <taxon>Craniata</taxon>
        <taxon>Vertebrata</taxon>
        <taxon>Euteleostomi</taxon>
        <taxon>Actinopterygii</taxon>
        <taxon>Neopterygii</taxon>
        <taxon>Teleostei</taxon>
        <taxon>Elopiformes</taxon>
        <taxon>Megalopidae</taxon>
        <taxon>Megalops</taxon>
    </lineage>
</organism>
<evidence type="ECO:0000259" key="21">
    <source>
        <dbReference type="PROSITE" id="PS50089"/>
    </source>
</evidence>
<keyword evidence="7 20" id="KW-0812">Transmembrane</keyword>
<gene>
    <name evidence="22" type="ORF">MATL_G00044990</name>
</gene>
<evidence type="ECO:0000256" key="16">
    <source>
        <dbReference type="ARBA" id="ARBA00023180"/>
    </source>
</evidence>
<dbReference type="PANTHER" id="PTHR47168">
    <property type="entry name" value="RING ZINC FINGER DOMAIN SUPERFAMILY PROTEIN-RELATED"/>
    <property type="match status" value="1"/>
</dbReference>
<dbReference type="GO" id="GO:0008270">
    <property type="term" value="F:zinc ion binding"/>
    <property type="evidence" value="ECO:0007669"/>
    <property type="project" value="UniProtKB-KW"/>
</dbReference>
<feature type="region of interest" description="Disordered" evidence="19">
    <location>
        <begin position="162"/>
        <end position="212"/>
    </location>
</feature>
<dbReference type="AlphaFoldDB" id="A0A9D3QEZ8"/>
<keyword evidence="8" id="KW-0479">Metal-binding</keyword>
<evidence type="ECO:0000256" key="2">
    <source>
        <dbReference type="ARBA" id="ARBA00004352"/>
    </source>
</evidence>
<evidence type="ECO:0000256" key="4">
    <source>
        <dbReference type="ARBA" id="ARBA00004906"/>
    </source>
</evidence>
<evidence type="ECO:0000256" key="20">
    <source>
        <dbReference type="SAM" id="Phobius"/>
    </source>
</evidence>
<accession>A0A9D3QEZ8</accession>
<proteinExistence type="predicted"/>
<evidence type="ECO:0000256" key="5">
    <source>
        <dbReference type="ARBA" id="ARBA00012483"/>
    </source>
</evidence>
<evidence type="ECO:0000256" key="13">
    <source>
        <dbReference type="ARBA" id="ARBA00022833"/>
    </source>
</evidence>
<dbReference type="Gene3D" id="3.30.40.10">
    <property type="entry name" value="Zinc/RING finger domain, C3HC4 (zinc finger)"/>
    <property type="match status" value="1"/>
</dbReference>
<dbReference type="SMART" id="SM00184">
    <property type="entry name" value="RING"/>
    <property type="match status" value="1"/>
</dbReference>
<evidence type="ECO:0000256" key="6">
    <source>
        <dbReference type="ARBA" id="ARBA00022679"/>
    </source>
</evidence>
<evidence type="ECO:0000256" key="12">
    <source>
        <dbReference type="ARBA" id="ARBA00022786"/>
    </source>
</evidence>
<keyword evidence="16" id="KW-0325">Glycoprotein</keyword>
<keyword evidence="14 20" id="KW-1133">Transmembrane helix</keyword>
<keyword evidence="13" id="KW-0862">Zinc</keyword>
<name>A0A9D3QEZ8_MEGAT</name>
<evidence type="ECO:0000256" key="15">
    <source>
        <dbReference type="ARBA" id="ARBA00023136"/>
    </source>
</evidence>
<dbReference type="GO" id="GO:0061630">
    <property type="term" value="F:ubiquitin protein ligase activity"/>
    <property type="evidence" value="ECO:0007669"/>
    <property type="project" value="UniProtKB-EC"/>
</dbReference>
<evidence type="ECO:0000256" key="14">
    <source>
        <dbReference type="ARBA" id="ARBA00022989"/>
    </source>
</evidence>
<evidence type="ECO:0000256" key="9">
    <source>
        <dbReference type="ARBA" id="ARBA00022729"/>
    </source>
</evidence>
<dbReference type="CDD" id="cd16796">
    <property type="entry name" value="RING-H2_RNF13"/>
    <property type="match status" value="1"/>
</dbReference>
<dbReference type="EMBL" id="JAFDVH010000003">
    <property type="protein sequence ID" value="KAG7484036.1"/>
    <property type="molecule type" value="Genomic_DNA"/>
</dbReference>
<keyword evidence="6" id="KW-0808">Transferase</keyword>
<dbReference type="FunFam" id="3.30.40.10:FF:000099">
    <property type="entry name" value="E3 ubiquitin-protein ligase RNF167"/>
    <property type="match status" value="1"/>
</dbReference>
<dbReference type="InterPro" id="IPR001841">
    <property type="entry name" value="Znf_RING"/>
</dbReference>
<evidence type="ECO:0000313" key="22">
    <source>
        <dbReference type="EMBL" id="KAG7484036.1"/>
    </source>
</evidence>
<evidence type="ECO:0000256" key="17">
    <source>
        <dbReference type="ARBA" id="ARBA00023228"/>
    </source>
</evidence>
<evidence type="ECO:0000313" key="23">
    <source>
        <dbReference type="Proteomes" id="UP001046870"/>
    </source>
</evidence>
<keyword evidence="9" id="KW-0732">Signal</keyword>
<dbReference type="EC" id="2.3.2.27" evidence="5"/>
<dbReference type="InterPro" id="IPR051653">
    <property type="entry name" value="E3_ligase_sorting_rcpt"/>
</dbReference>
<comment type="pathway">
    <text evidence="4">Protein modification; protein ubiquitination.</text>
</comment>
<dbReference type="OrthoDB" id="8062037at2759"/>
<evidence type="ECO:0000256" key="11">
    <source>
        <dbReference type="ARBA" id="ARBA00022771"/>
    </source>
</evidence>
<evidence type="ECO:0000256" key="10">
    <source>
        <dbReference type="ARBA" id="ARBA00022753"/>
    </source>
</evidence>
<comment type="catalytic activity">
    <reaction evidence="1">
        <text>S-ubiquitinyl-[E2 ubiquitin-conjugating enzyme]-L-cysteine + [acceptor protein]-L-lysine = [E2 ubiquitin-conjugating enzyme]-L-cysteine + N(6)-ubiquitinyl-[acceptor protein]-L-lysine.</text>
        <dbReference type="EC" id="2.3.2.27"/>
    </reaction>
</comment>
<evidence type="ECO:0000256" key="8">
    <source>
        <dbReference type="ARBA" id="ARBA00022723"/>
    </source>
</evidence>
<keyword evidence="11 18" id="KW-0863">Zinc-finger</keyword>
<dbReference type="SUPFAM" id="SSF57850">
    <property type="entry name" value="RING/U-box"/>
    <property type="match status" value="1"/>
</dbReference>
<feature type="domain" description="RING-type" evidence="21">
    <location>
        <begin position="117"/>
        <end position="159"/>
    </location>
</feature>
<dbReference type="InterPro" id="IPR013083">
    <property type="entry name" value="Znf_RING/FYVE/PHD"/>
</dbReference>
<keyword evidence="23" id="KW-1185">Reference proteome</keyword>
<dbReference type="GO" id="GO:0005765">
    <property type="term" value="C:lysosomal membrane"/>
    <property type="evidence" value="ECO:0007669"/>
    <property type="project" value="UniProtKB-SubCell"/>
</dbReference>
<evidence type="ECO:0000256" key="7">
    <source>
        <dbReference type="ARBA" id="ARBA00022692"/>
    </source>
</evidence>
<feature type="transmembrane region" description="Helical" evidence="20">
    <location>
        <begin position="57"/>
        <end position="84"/>
    </location>
</feature>
<comment type="caution">
    <text evidence="22">The sequence shown here is derived from an EMBL/GenBank/DDBJ whole genome shotgun (WGS) entry which is preliminary data.</text>
</comment>
<keyword evidence="12" id="KW-0833">Ubl conjugation pathway</keyword>
<dbReference type="Pfam" id="PF13639">
    <property type="entry name" value="zf-RING_2"/>
    <property type="match status" value="1"/>
</dbReference>
<dbReference type="PANTHER" id="PTHR47168:SF1">
    <property type="entry name" value="OS02G0798600 PROTEIN"/>
    <property type="match status" value="1"/>
</dbReference>
<comment type="subcellular location">
    <subcellularLocation>
        <location evidence="3">Endosome membrane</location>
        <topology evidence="3">Single-pass type I membrane protein</topology>
    </subcellularLocation>
    <subcellularLocation>
        <location evidence="2">Lysosome membrane</location>
        <topology evidence="2">Single-pass type I membrane protein</topology>
    </subcellularLocation>
</comment>
<dbReference type="PROSITE" id="PS50089">
    <property type="entry name" value="ZF_RING_2"/>
    <property type="match status" value="1"/>
</dbReference>
<evidence type="ECO:0000256" key="1">
    <source>
        <dbReference type="ARBA" id="ARBA00000900"/>
    </source>
</evidence>
<evidence type="ECO:0000256" key="3">
    <source>
        <dbReference type="ARBA" id="ARBA00004530"/>
    </source>
</evidence>
<feature type="compositionally biased region" description="Acidic residues" evidence="19">
    <location>
        <begin position="174"/>
        <end position="188"/>
    </location>
</feature>
<dbReference type="GO" id="GO:0010008">
    <property type="term" value="C:endosome membrane"/>
    <property type="evidence" value="ECO:0007669"/>
    <property type="project" value="UniProtKB-SubCell"/>
</dbReference>
<sequence>MYSDTLLHMGFSDERIAEEIQIPSVFTSYSAAQILKSFIIPERGAYVILRPAFYFPIWYYLIPFSWVVGIILVVMVTVLIVRCVQYRNRMRRNRLTREQLKKIPVHTFEKGDEYDVCAICLDEYEEGDRLRILPCSHAYHCRCVDPWLTQTKKTCPVCKQRVTRSDPDCSSSESESEGEGGVADEEDSERTPLLRPPNPSLPASSGPDAATAVTTAAQCFGSMSRCDSPLLVREGHYSPGEDSEDDGHAQLLGRGVVGV</sequence>
<feature type="region of interest" description="Disordered" evidence="19">
    <location>
        <begin position="231"/>
        <end position="259"/>
    </location>
</feature>
<evidence type="ECO:0000256" key="18">
    <source>
        <dbReference type="PROSITE-ProRule" id="PRU00175"/>
    </source>
</evidence>
<protein>
    <recommendedName>
        <fullName evidence="5">RING-type E3 ubiquitin transferase</fullName>
        <ecNumber evidence="5">2.3.2.27</ecNumber>
    </recommendedName>
</protein>
<evidence type="ECO:0000256" key="19">
    <source>
        <dbReference type="SAM" id="MobiDB-lite"/>
    </source>
</evidence>